<keyword evidence="3 8" id="KW-0418">Kinase</keyword>
<protein>
    <submittedName>
        <fullName evidence="8">Serine/Threonine protein kinase</fullName>
    </submittedName>
</protein>
<dbReference type="GO" id="GO:0004674">
    <property type="term" value="F:protein serine/threonine kinase activity"/>
    <property type="evidence" value="ECO:0007669"/>
    <property type="project" value="UniProtKB-KW"/>
</dbReference>
<dbReference type="OrthoDB" id="9801841at2"/>
<dbReference type="InterPro" id="IPR008266">
    <property type="entry name" value="Tyr_kinase_AS"/>
</dbReference>
<feature type="domain" description="PPM-type phosphatase" evidence="7">
    <location>
        <begin position="18"/>
        <end position="248"/>
    </location>
</feature>
<dbReference type="AlphaFoldDB" id="A4BAX8"/>
<dbReference type="GO" id="GO:0005524">
    <property type="term" value="F:ATP binding"/>
    <property type="evidence" value="ECO:0007669"/>
    <property type="project" value="UniProtKB-KW"/>
</dbReference>
<evidence type="ECO:0000313" key="9">
    <source>
        <dbReference type="Proteomes" id="UP000005953"/>
    </source>
</evidence>
<dbReference type="CDD" id="cd14014">
    <property type="entry name" value="STKc_PknB_like"/>
    <property type="match status" value="1"/>
</dbReference>
<dbReference type="Proteomes" id="UP000005953">
    <property type="component" value="Unassembled WGS sequence"/>
</dbReference>
<reference evidence="8 9" key="1">
    <citation type="submission" date="2006-02" db="EMBL/GenBank/DDBJ databases">
        <authorList>
            <person name="Pinhassi J."/>
            <person name="Pedros-Alio C."/>
            <person name="Ferriera S."/>
            <person name="Johnson J."/>
            <person name="Kravitz S."/>
            <person name="Halpern A."/>
            <person name="Remington K."/>
            <person name="Beeson K."/>
            <person name="Tran B."/>
            <person name="Rogers Y.-H."/>
            <person name="Friedman R."/>
            <person name="Venter J.C."/>
        </authorList>
    </citation>
    <scope>NUCLEOTIDE SEQUENCE [LARGE SCALE GENOMIC DNA]</scope>
    <source>
        <strain evidence="8 9">MED297</strain>
    </source>
</reference>
<accession>A4BAX8</accession>
<evidence type="ECO:0000256" key="2">
    <source>
        <dbReference type="ARBA" id="ARBA00022741"/>
    </source>
</evidence>
<evidence type="ECO:0000259" key="7">
    <source>
        <dbReference type="PROSITE" id="PS51746"/>
    </source>
</evidence>
<keyword evidence="5" id="KW-0812">Transmembrane</keyword>
<name>A4BAX8_9GAMM</name>
<dbReference type="Gene3D" id="1.10.510.10">
    <property type="entry name" value="Transferase(Phosphotransferase) domain 1"/>
    <property type="match status" value="1"/>
</dbReference>
<dbReference type="EMBL" id="AAOE01000003">
    <property type="protein sequence ID" value="EAR10591.1"/>
    <property type="molecule type" value="Genomic_DNA"/>
</dbReference>
<keyword evidence="5" id="KW-0472">Membrane</keyword>
<dbReference type="Gene3D" id="3.60.40.10">
    <property type="entry name" value="PPM-type phosphatase domain"/>
    <property type="match status" value="1"/>
</dbReference>
<evidence type="ECO:0000313" key="8">
    <source>
        <dbReference type="EMBL" id="EAR10591.1"/>
    </source>
</evidence>
<proteinExistence type="predicted"/>
<dbReference type="PANTHER" id="PTHR43289:SF6">
    <property type="entry name" value="SERINE_THREONINE-PROTEIN KINASE NEKL-3"/>
    <property type="match status" value="1"/>
</dbReference>
<dbReference type="PANTHER" id="PTHR43289">
    <property type="entry name" value="MITOGEN-ACTIVATED PROTEIN KINASE KINASE KINASE 20-RELATED"/>
    <property type="match status" value="1"/>
</dbReference>
<keyword evidence="9" id="KW-1185">Reference proteome</keyword>
<dbReference type="PROSITE" id="PS51746">
    <property type="entry name" value="PPM_2"/>
    <property type="match status" value="1"/>
</dbReference>
<dbReference type="HOGENOM" id="CLU_034273_0_0_6"/>
<feature type="domain" description="Protein kinase" evidence="6">
    <location>
        <begin position="282"/>
        <end position="548"/>
    </location>
</feature>
<keyword evidence="8" id="KW-0723">Serine/threonine-protein kinase</keyword>
<dbReference type="InterPro" id="IPR036457">
    <property type="entry name" value="PPM-type-like_dom_sf"/>
</dbReference>
<dbReference type="SMART" id="SM00220">
    <property type="entry name" value="S_TKc"/>
    <property type="match status" value="1"/>
</dbReference>
<organism evidence="8 9">
    <name type="scientific">Reinekea blandensis MED297</name>
    <dbReference type="NCBI Taxonomy" id="314283"/>
    <lineage>
        <taxon>Bacteria</taxon>
        <taxon>Pseudomonadati</taxon>
        <taxon>Pseudomonadota</taxon>
        <taxon>Gammaproteobacteria</taxon>
        <taxon>Oceanospirillales</taxon>
        <taxon>Saccharospirillaceae</taxon>
        <taxon>Reinekea</taxon>
    </lineage>
</organism>
<comment type="caution">
    <text evidence="8">The sequence shown here is derived from an EMBL/GenBank/DDBJ whole genome shotgun (WGS) entry which is preliminary data.</text>
</comment>
<dbReference type="Gene3D" id="3.30.200.20">
    <property type="entry name" value="Phosphorylase Kinase, domain 1"/>
    <property type="match status" value="1"/>
</dbReference>
<keyword evidence="5" id="KW-1133">Transmembrane helix</keyword>
<dbReference type="InterPro" id="IPR000719">
    <property type="entry name" value="Prot_kinase_dom"/>
</dbReference>
<keyword evidence="1" id="KW-0808">Transferase</keyword>
<evidence type="ECO:0000256" key="5">
    <source>
        <dbReference type="SAM" id="Phobius"/>
    </source>
</evidence>
<dbReference type="InterPro" id="IPR001932">
    <property type="entry name" value="PPM-type_phosphatase-like_dom"/>
</dbReference>
<dbReference type="SUPFAM" id="SSF56112">
    <property type="entry name" value="Protein kinase-like (PK-like)"/>
    <property type="match status" value="1"/>
</dbReference>
<dbReference type="RefSeq" id="WP_008041799.1">
    <property type="nucleotide sequence ID" value="NZ_CH724149.1"/>
</dbReference>
<feature type="transmembrane region" description="Helical" evidence="5">
    <location>
        <begin position="563"/>
        <end position="581"/>
    </location>
</feature>
<dbReference type="STRING" id="314283.MED297_11265"/>
<evidence type="ECO:0000259" key="6">
    <source>
        <dbReference type="PROSITE" id="PS50011"/>
    </source>
</evidence>
<dbReference type="SUPFAM" id="SSF81606">
    <property type="entry name" value="PP2C-like"/>
    <property type="match status" value="1"/>
</dbReference>
<keyword evidence="4" id="KW-0067">ATP-binding</keyword>
<evidence type="ECO:0000256" key="1">
    <source>
        <dbReference type="ARBA" id="ARBA00022679"/>
    </source>
</evidence>
<evidence type="ECO:0000256" key="4">
    <source>
        <dbReference type="ARBA" id="ARBA00022840"/>
    </source>
</evidence>
<sequence>MTTLTDSQQNLTRRLQVQVGQCSRAGRKPRQQDYCGVHCPDGSALNQKGVVVALADGISSSDVSHIASQTCVSTLLDDYYATPDTWGVSASVKKVLQSLNSWLYAQTRNSVYRYHLDKGYVCTLSGLVLRSQTATIFHVGDSRVCRVVGNALEPLTEDHRVSIGEGHSLSRAMGMREHLDLQILQQKIEVGDVFVLMTDGVYDWVSPTELVRLLAASDTDLNAAAESIVQRALDNGSDDNLSLQLVRVQQVPAARLDEFSDDQTVALPVPEALSVGQLLDDYRIQRILHANHRSMVYLASDPTTGQPLVLKVPTPGAASNPEVLASFWKEAWVAQRVRHASLSKAAPVTKERRACYLPLEYFPGQNLSQWRDDHGQPTLTDVRTIVEQVAKGVQAMHRMHMIHQDIRPQNILINKHGQIRIIDYGATRIEGLQETDRPAQQLLQGELQFSAPECLLGWPGTEQSDLYALACLTYFLLSGRLPYPAALQRAGSRSAQRKIRYISLHEYKVDVPPWLDMTLRKALHIDPAHRYSTLSEFVFDLTHPNPAFTRSGSVPFIEKHPVVFWQSVSAILLFLLLILAGTHPGILARKSELITGQSVPLAQQR</sequence>
<dbReference type="SMART" id="SM00331">
    <property type="entry name" value="PP2C_SIG"/>
    <property type="match status" value="1"/>
</dbReference>
<dbReference type="PROSITE" id="PS00109">
    <property type="entry name" value="PROTEIN_KINASE_TYR"/>
    <property type="match status" value="1"/>
</dbReference>
<dbReference type="CDD" id="cd00143">
    <property type="entry name" value="PP2Cc"/>
    <property type="match status" value="1"/>
</dbReference>
<dbReference type="Pfam" id="PF13672">
    <property type="entry name" value="PP2C_2"/>
    <property type="match status" value="1"/>
</dbReference>
<evidence type="ECO:0000256" key="3">
    <source>
        <dbReference type="ARBA" id="ARBA00022777"/>
    </source>
</evidence>
<dbReference type="PROSITE" id="PS50011">
    <property type="entry name" value="PROTEIN_KINASE_DOM"/>
    <property type="match status" value="1"/>
</dbReference>
<dbReference type="Pfam" id="PF00069">
    <property type="entry name" value="Pkinase"/>
    <property type="match status" value="1"/>
</dbReference>
<dbReference type="InterPro" id="IPR011009">
    <property type="entry name" value="Kinase-like_dom_sf"/>
</dbReference>
<gene>
    <name evidence="8" type="ORF">MED297_11265</name>
</gene>
<keyword evidence="2" id="KW-0547">Nucleotide-binding</keyword>
<dbReference type="SMART" id="SM00332">
    <property type="entry name" value="PP2Cc"/>
    <property type="match status" value="1"/>
</dbReference>